<dbReference type="AlphaFoldDB" id="A0A3D8P1U3"/>
<protein>
    <submittedName>
        <fullName evidence="2">Uncharacterized protein</fullName>
    </submittedName>
</protein>
<dbReference type="EMBL" id="QSLN01000015">
    <property type="protein sequence ID" value="RDV81805.1"/>
    <property type="molecule type" value="Genomic_DNA"/>
</dbReference>
<feature type="compositionally biased region" description="Basic and acidic residues" evidence="1">
    <location>
        <begin position="128"/>
        <end position="140"/>
    </location>
</feature>
<proteinExistence type="predicted"/>
<evidence type="ECO:0000313" key="2">
    <source>
        <dbReference type="EMBL" id="RDV81805.1"/>
    </source>
</evidence>
<dbReference type="Proteomes" id="UP000256329">
    <property type="component" value="Unassembled WGS sequence"/>
</dbReference>
<comment type="caution">
    <text evidence="2">The sequence shown here is derived from an EMBL/GenBank/DDBJ whole genome shotgun (WGS) entry which is preliminary data.</text>
</comment>
<name>A0A3D8P1U3_9THEO</name>
<evidence type="ECO:0000313" key="3">
    <source>
        <dbReference type="Proteomes" id="UP000256329"/>
    </source>
</evidence>
<gene>
    <name evidence="2" type="ORF">DXX99_08880</name>
</gene>
<dbReference type="SUPFAM" id="SSF46785">
    <property type="entry name" value="Winged helix' DNA-binding domain"/>
    <property type="match status" value="1"/>
</dbReference>
<evidence type="ECO:0000256" key="1">
    <source>
        <dbReference type="SAM" id="MobiDB-lite"/>
    </source>
</evidence>
<feature type="region of interest" description="Disordered" evidence="1">
    <location>
        <begin position="126"/>
        <end position="151"/>
    </location>
</feature>
<dbReference type="Gene3D" id="1.10.10.10">
    <property type="entry name" value="Winged helix-like DNA-binding domain superfamily/Winged helix DNA-binding domain"/>
    <property type="match status" value="1"/>
</dbReference>
<keyword evidence="3" id="KW-1185">Reference proteome</keyword>
<reference evidence="2 3" key="1">
    <citation type="submission" date="2018-08" db="EMBL/GenBank/DDBJ databases">
        <title>Form III RuBisCO-mediated autotrophy in Thermodesulfobium bacteria.</title>
        <authorList>
            <person name="Toshchakov S.V."/>
            <person name="Kublanov I.V."/>
            <person name="Frolov E."/>
            <person name="Bonch-Osmolovskaya E.A."/>
            <person name="Tourova T.P."/>
            <person name="Chernych N.A."/>
            <person name="Lebedinsky A.V."/>
        </authorList>
    </citation>
    <scope>NUCLEOTIDE SEQUENCE [LARGE SCALE GENOMIC DNA]</scope>
    <source>
        <strain evidence="2 3">SR</strain>
    </source>
</reference>
<dbReference type="InterPro" id="IPR036390">
    <property type="entry name" value="WH_DNA-bd_sf"/>
</dbReference>
<sequence>MGPGGRRGDFSGGPSFFGVIAVARKAMIVRQRALEAVLRLAGPEGAGVFSRGDLARELGCRPTTAARLLVTLRREGLVVLLTPGRAGGVHRRLFMLSMKGARLLPRSGGGKGRKFAWVRRARGRPRARVRDGGESGREVRAAGTFRGPPAR</sequence>
<dbReference type="InterPro" id="IPR036388">
    <property type="entry name" value="WH-like_DNA-bd_sf"/>
</dbReference>
<organism evidence="2 3">
    <name type="scientific">Ammonifex thiophilus</name>
    <dbReference type="NCBI Taxonomy" id="444093"/>
    <lineage>
        <taxon>Bacteria</taxon>
        <taxon>Bacillati</taxon>
        <taxon>Bacillota</taxon>
        <taxon>Clostridia</taxon>
        <taxon>Thermoanaerobacterales</taxon>
        <taxon>Thermoanaerobacteraceae</taxon>
        <taxon>Ammonifex</taxon>
    </lineage>
</organism>
<accession>A0A3D8P1U3</accession>